<feature type="region of interest" description="Disordered" evidence="1">
    <location>
        <begin position="162"/>
        <end position="191"/>
    </location>
</feature>
<sequence>MDILFACRVIGLFLALSWSGKLVTAETCEGFSASPVTVPVHCIVNASRTSTCRFTFADQNCGRGVRLEYYTNCPTLARQCCKPCPHKVIIEPDCTADYCIYGAYTPGLLYNVSDCTYIADRWSGCHSEVLLRQREDPLLVPLGGAPAHCSPTNTLQKVCTKEEVNPDDPSDPIAIFTPRDPKPGPASPSTLKGAITEKEIVNSTNSPPVCLYNSASTWSSCHHKTQTRRLTRQLNPSSDPEKCEATKTETRPCFTKGGKERCFYKKWSRWSSCENFIQQRRRDILYGRKSDCTRTIKIRVCQPAALKRRHEPKTKNLQSI</sequence>
<evidence type="ECO:0000256" key="1">
    <source>
        <dbReference type="SAM" id="MobiDB-lite"/>
    </source>
</evidence>
<reference evidence="3" key="1">
    <citation type="submission" date="2020-06" db="EMBL/GenBank/DDBJ databases">
        <title>Draft genome of Bugula neritina, a colonial animal packing powerful symbionts and potential medicines.</title>
        <authorList>
            <person name="Rayko M."/>
        </authorList>
    </citation>
    <scope>NUCLEOTIDE SEQUENCE [LARGE SCALE GENOMIC DNA]</scope>
    <source>
        <strain evidence="3">Kwan_BN1</strain>
    </source>
</reference>
<organism evidence="3 4">
    <name type="scientific">Bugula neritina</name>
    <name type="common">Brown bryozoan</name>
    <name type="synonym">Sertularia neritina</name>
    <dbReference type="NCBI Taxonomy" id="10212"/>
    <lineage>
        <taxon>Eukaryota</taxon>
        <taxon>Metazoa</taxon>
        <taxon>Spiralia</taxon>
        <taxon>Lophotrochozoa</taxon>
        <taxon>Bryozoa</taxon>
        <taxon>Gymnolaemata</taxon>
        <taxon>Cheilostomatida</taxon>
        <taxon>Flustrina</taxon>
        <taxon>Buguloidea</taxon>
        <taxon>Bugulidae</taxon>
        <taxon>Bugula</taxon>
    </lineage>
</organism>
<dbReference type="OrthoDB" id="10024128at2759"/>
<accession>A0A7J7KQA5</accession>
<evidence type="ECO:0000313" key="3">
    <source>
        <dbReference type="EMBL" id="KAF6040318.1"/>
    </source>
</evidence>
<protein>
    <submittedName>
        <fullName evidence="3">Uncharacterized protein</fullName>
    </submittedName>
</protein>
<name>A0A7J7KQA5_BUGNE</name>
<keyword evidence="4" id="KW-1185">Reference proteome</keyword>
<comment type="caution">
    <text evidence="3">The sequence shown here is derived from an EMBL/GenBank/DDBJ whole genome shotgun (WGS) entry which is preliminary data.</text>
</comment>
<dbReference type="Proteomes" id="UP000593567">
    <property type="component" value="Unassembled WGS sequence"/>
</dbReference>
<gene>
    <name evidence="3" type="ORF">EB796_001371</name>
</gene>
<dbReference type="AlphaFoldDB" id="A0A7J7KQA5"/>
<dbReference type="Gene3D" id="2.30.90.10">
    <property type="entry name" value="Heparin-binding Growth Factor, Midkine, Chain A- C-terminal Domain"/>
    <property type="match status" value="1"/>
</dbReference>
<keyword evidence="2" id="KW-0732">Signal</keyword>
<evidence type="ECO:0000313" key="4">
    <source>
        <dbReference type="Proteomes" id="UP000593567"/>
    </source>
</evidence>
<feature type="chain" id="PRO_5029489278" evidence="2">
    <location>
        <begin position="26"/>
        <end position="320"/>
    </location>
</feature>
<dbReference type="InterPro" id="IPR038130">
    <property type="entry name" value="PTN/MK_C_dom_sf"/>
</dbReference>
<feature type="signal peptide" evidence="2">
    <location>
        <begin position="1"/>
        <end position="25"/>
    </location>
</feature>
<evidence type="ECO:0000256" key="2">
    <source>
        <dbReference type="SAM" id="SignalP"/>
    </source>
</evidence>
<proteinExistence type="predicted"/>
<dbReference type="EMBL" id="VXIV02000161">
    <property type="protein sequence ID" value="KAF6040318.1"/>
    <property type="molecule type" value="Genomic_DNA"/>
</dbReference>